<comment type="catalytic activity">
    <reaction evidence="13 14">
        <text>a fatty acyl-[ACP] + malonyl-[ACP] + H(+) = a 3-oxoacyl-[ACP] + holo-[ACP] + CO2</text>
        <dbReference type="Rhea" id="RHEA:22836"/>
        <dbReference type="Rhea" id="RHEA-COMP:9623"/>
        <dbReference type="Rhea" id="RHEA-COMP:9685"/>
        <dbReference type="Rhea" id="RHEA-COMP:9916"/>
        <dbReference type="Rhea" id="RHEA-COMP:14125"/>
        <dbReference type="ChEBI" id="CHEBI:15378"/>
        <dbReference type="ChEBI" id="CHEBI:16526"/>
        <dbReference type="ChEBI" id="CHEBI:64479"/>
        <dbReference type="ChEBI" id="CHEBI:78449"/>
        <dbReference type="ChEBI" id="CHEBI:78776"/>
        <dbReference type="ChEBI" id="CHEBI:138651"/>
    </reaction>
</comment>
<proteinExistence type="inferred from homology"/>
<dbReference type="AlphaFoldDB" id="A0A9Q6HS27"/>
<evidence type="ECO:0000313" key="18">
    <source>
        <dbReference type="EMBL" id="PTI77359.1"/>
    </source>
</evidence>
<comment type="catalytic activity">
    <reaction evidence="12 14">
        <text>(9Z)-hexadecenoyl-[ACP] + malonyl-[ACP] + H(+) = 3-oxo-(11Z)-octadecenoyl-[ACP] + holo-[ACP] + CO2</text>
        <dbReference type="Rhea" id="RHEA:55040"/>
        <dbReference type="Rhea" id="RHEA-COMP:9623"/>
        <dbReference type="Rhea" id="RHEA-COMP:9685"/>
        <dbReference type="Rhea" id="RHEA-COMP:10800"/>
        <dbReference type="Rhea" id="RHEA-COMP:14074"/>
        <dbReference type="ChEBI" id="CHEBI:15378"/>
        <dbReference type="ChEBI" id="CHEBI:16526"/>
        <dbReference type="ChEBI" id="CHEBI:64479"/>
        <dbReference type="ChEBI" id="CHEBI:78449"/>
        <dbReference type="ChEBI" id="CHEBI:83989"/>
        <dbReference type="ChEBI" id="CHEBI:138538"/>
        <dbReference type="EC" id="2.3.1.179"/>
    </reaction>
</comment>
<gene>
    <name evidence="18" type="primary">fabF</name>
    <name evidence="18" type="ORF">BU058_01310</name>
</gene>
<dbReference type="PIRSF" id="PIRSF000447">
    <property type="entry name" value="KAS_II"/>
    <property type="match status" value="1"/>
</dbReference>
<keyword evidence="5 14" id="KW-0444">Lipid biosynthesis</keyword>
<dbReference type="FunFam" id="3.40.47.10:FF:000026">
    <property type="entry name" value="3-oxoacyl-[acyl-carrier-protein] synthase 2"/>
    <property type="match status" value="1"/>
</dbReference>
<dbReference type="GO" id="GO:0005829">
    <property type="term" value="C:cytosol"/>
    <property type="evidence" value="ECO:0007669"/>
    <property type="project" value="TreeGrafter"/>
</dbReference>
<dbReference type="PANTHER" id="PTHR11712">
    <property type="entry name" value="POLYKETIDE SYNTHASE-RELATED"/>
    <property type="match status" value="1"/>
</dbReference>
<protein>
    <recommendedName>
        <fullName evidence="4 14">3-oxoacyl-[acyl-carrier-protein] synthase 2</fullName>
        <ecNumber evidence="3 14">2.3.1.179</ecNumber>
    </recommendedName>
</protein>
<dbReference type="PROSITE" id="PS00606">
    <property type="entry name" value="KS3_1"/>
    <property type="match status" value="1"/>
</dbReference>
<dbReference type="SUPFAM" id="SSF53901">
    <property type="entry name" value="Thiolase-like"/>
    <property type="match status" value="2"/>
</dbReference>
<comment type="pathway">
    <text evidence="1 14">Lipid metabolism; fatty acid biosynthesis.</text>
</comment>
<keyword evidence="7" id="KW-0276">Fatty acid metabolism</keyword>
<dbReference type="RefSeq" id="WP_073504759.1">
    <property type="nucleotide sequence ID" value="NZ_CP018199.1"/>
</dbReference>
<reference evidence="18 19" key="1">
    <citation type="journal article" date="2016" name="Front. Microbiol.">
        <title>Comprehensive Phylogenetic Analysis of Bovine Non-aureus Staphylococci Species Based on Whole-Genome Sequencing.</title>
        <authorList>
            <person name="Naushad S."/>
            <person name="Barkema H.W."/>
            <person name="Luby C."/>
            <person name="Condas L.A."/>
            <person name="Nobrega D.B."/>
            <person name="Carson D.A."/>
            <person name="De Buck J."/>
        </authorList>
    </citation>
    <scope>NUCLEOTIDE SEQUENCE [LARGE SCALE GENOMIC DNA]</scope>
    <source>
        <strain evidence="18 19">SNUC 1231</strain>
    </source>
</reference>
<dbReference type="GO" id="GO:0006633">
    <property type="term" value="P:fatty acid biosynthetic process"/>
    <property type="evidence" value="ECO:0007669"/>
    <property type="project" value="UniProtKB-UniRule"/>
</dbReference>
<evidence type="ECO:0000256" key="15">
    <source>
        <dbReference type="PIRSR" id="PIRSR000447-1"/>
    </source>
</evidence>
<comment type="function">
    <text evidence="11 14">Involved in the type II fatty acid elongation cycle. Catalyzes the elongation of a wide range of acyl-ACP by the addition of two carbons from malonyl-ACP to an acyl acceptor. Can efficiently catalyze the conversion of palmitoleoyl-ACP (cis-hexadec-9-enoyl-ACP) to cis-vaccenoyl-ACP (cis-octadec-11-enoyl-ACP), an essential step in the thermal regulation of fatty acid composition.</text>
</comment>
<dbReference type="InterPro" id="IPR014031">
    <property type="entry name" value="Ketoacyl_synth_C"/>
</dbReference>
<evidence type="ECO:0000259" key="17">
    <source>
        <dbReference type="PROSITE" id="PS52004"/>
    </source>
</evidence>
<evidence type="ECO:0000256" key="2">
    <source>
        <dbReference type="ARBA" id="ARBA00008467"/>
    </source>
</evidence>
<dbReference type="NCBIfam" id="NF004970">
    <property type="entry name" value="PRK06333.1"/>
    <property type="match status" value="1"/>
</dbReference>
<sequence>MSKEQRVVITGIGALSPLGNDAKTTWDNALKGVNGIEEITRLDVSDFNINLAGELKDFNIEDHIEKKEARRMDRFTQYAVVAAREAVSDAKLDINENTANRIGVWIGSGIGGMETFEIAHSQLLERGPRRVSPFFVPMLIPDMATGQVSIDLGAKGPNGSTVTACATGTNSIGEAFKIIQRGDADAMITGGTEAPITQMAIAGFSASRALSTNDDKETACRPFQEGRDGFVMGEGAGIVVLESLESAKARGAEIYAEIVGYGTTGDAYHITAPAPQGEGGSRAMQAALDDANIEAKEVQYLNAHGTSTPVGDLTEVQAIKNTFGEAAKTLKVSSTKSMTGHLLGATGGIEAIFSALSIRDSRIAPTIHAVTPDPECDIDIVPNKAEDLDITYAMSNSLGFGGHNAVIILKKFAD</sequence>
<evidence type="ECO:0000256" key="14">
    <source>
        <dbReference type="PIRNR" id="PIRNR000447"/>
    </source>
</evidence>
<evidence type="ECO:0000256" key="12">
    <source>
        <dbReference type="ARBA" id="ARBA00047318"/>
    </source>
</evidence>
<evidence type="ECO:0000256" key="7">
    <source>
        <dbReference type="ARBA" id="ARBA00022832"/>
    </source>
</evidence>
<keyword evidence="10 14" id="KW-0012">Acyltransferase</keyword>
<dbReference type="InterPro" id="IPR000794">
    <property type="entry name" value="Beta-ketoacyl_synthase"/>
</dbReference>
<evidence type="ECO:0000313" key="19">
    <source>
        <dbReference type="Proteomes" id="UP000241960"/>
    </source>
</evidence>
<organism evidence="18 19">
    <name type="scientific">Staphylococcus succinus</name>
    <dbReference type="NCBI Taxonomy" id="61015"/>
    <lineage>
        <taxon>Bacteria</taxon>
        <taxon>Bacillati</taxon>
        <taxon>Bacillota</taxon>
        <taxon>Bacilli</taxon>
        <taxon>Bacillales</taxon>
        <taxon>Staphylococcaceae</taxon>
        <taxon>Staphylococcus</taxon>
    </lineage>
</organism>
<dbReference type="NCBIfam" id="TIGR03150">
    <property type="entry name" value="fabF"/>
    <property type="match status" value="1"/>
</dbReference>
<dbReference type="InterPro" id="IPR014030">
    <property type="entry name" value="Ketoacyl_synth_N"/>
</dbReference>
<feature type="active site" description="For beta-ketoacyl synthase activity" evidence="15">
    <location>
        <position position="165"/>
    </location>
</feature>
<keyword evidence="9 14" id="KW-0275">Fatty acid biosynthesis</keyword>
<dbReference type="EC" id="2.3.1.179" evidence="3 14"/>
<dbReference type="GO" id="GO:0004315">
    <property type="term" value="F:3-oxoacyl-[acyl-carrier-protein] synthase activity"/>
    <property type="evidence" value="ECO:0007669"/>
    <property type="project" value="UniProtKB-UniRule"/>
</dbReference>
<dbReference type="Gene3D" id="3.40.47.10">
    <property type="match status" value="2"/>
</dbReference>
<dbReference type="NCBIfam" id="NF005589">
    <property type="entry name" value="PRK07314.1"/>
    <property type="match status" value="1"/>
</dbReference>
<evidence type="ECO:0000256" key="8">
    <source>
        <dbReference type="ARBA" id="ARBA00023098"/>
    </source>
</evidence>
<evidence type="ECO:0000256" key="11">
    <source>
        <dbReference type="ARBA" id="ARBA00024006"/>
    </source>
</evidence>
<evidence type="ECO:0000256" key="10">
    <source>
        <dbReference type="ARBA" id="ARBA00023315"/>
    </source>
</evidence>
<dbReference type="Pfam" id="PF02801">
    <property type="entry name" value="Ketoacyl-synt_C"/>
    <property type="match status" value="1"/>
</dbReference>
<feature type="domain" description="Ketosynthase family 3 (KS3)" evidence="17">
    <location>
        <begin position="4"/>
        <end position="411"/>
    </location>
</feature>
<name>A0A9Q6HS27_9STAP</name>
<dbReference type="SMART" id="SM00825">
    <property type="entry name" value="PKS_KS"/>
    <property type="match status" value="1"/>
</dbReference>
<dbReference type="Proteomes" id="UP000241960">
    <property type="component" value="Unassembled WGS sequence"/>
</dbReference>
<evidence type="ECO:0000256" key="6">
    <source>
        <dbReference type="ARBA" id="ARBA00022679"/>
    </source>
</evidence>
<dbReference type="EMBL" id="PZFQ01000003">
    <property type="protein sequence ID" value="PTI77359.1"/>
    <property type="molecule type" value="Genomic_DNA"/>
</dbReference>
<comment type="caution">
    <text evidence="18">The sequence shown here is derived from an EMBL/GenBank/DDBJ whole genome shotgun (WGS) entry which is preliminary data.</text>
</comment>
<dbReference type="PROSITE" id="PS52004">
    <property type="entry name" value="KS3_2"/>
    <property type="match status" value="1"/>
</dbReference>
<evidence type="ECO:0000256" key="1">
    <source>
        <dbReference type="ARBA" id="ARBA00005194"/>
    </source>
</evidence>
<dbReference type="Pfam" id="PF00109">
    <property type="entry name" value="ketoacyl-synt"/>
    <property type="match status" value="1"/>
</dbReference>
<dbReference type="InterPro" id="IPR018201">
    <property type="entry name" value="Ketoacyl_synth_AS"/>
</dbReference>
<keyword evidence="6 14" id="KW-0808">Transferase</keyword>
<keyword evidence="8" id="KW-0443">Lipid metabolism</keyword>
<accession>A0A9Q6HS27</accession>
<dbReference type="InterPro" id="IPR020841">
    <property type="entry name" value="PKS_Beta-ketoAc_synthase_dom"/>
</dbReference>
<dbReference type="InterPro" id="IPR016039">
    <property type="entry name" value="Thiolase-like"/>
</dbReference>
<evidence type="ECO:0000256" key="9">
    <source>
        <dbReference type="ARBA" id="ARBA00023160"/>
    </source>
</evidence>
<comment type="similarity">
    <text evidence="2 14 16">Belongs to the thiolase-like superfamily. Beta-ketoacyl-ACP synthases family.</text>
</comment>
<dbReference type="PANTHER" id="PTHR11712:SF336">
    <property type="entry name" value="3-OXOACYL-[ACYL-CARRIER-PROTEIN] SYNTHASE, MITOCHONDRIAL"/>
    <property type="match status" value="1"/>
</dbReference>
<dbReference type="CDD" id="cd00834">
    <property type="entry name" value="KAS_I_II"/>
    <property type="match status" value="1"/>
</dbReference>
<evidence type="ECO:0000256" key="13">
    <source>
        <dbReference type="ARBA" id="ARBA00047659"/>
    </source>
</evidence>
<evidence type="ECO:0000256" key="4">
    <source>
        <dbReference type="ARBA" id="ARBA00014657"/>
    </source>
</evidence>
<evidence type="ECO:0000256" key="3">
    <source>
        <dbReference type="ARBA" id="ARBA00012356"/>
    </source>
</evidence>
<dbReference type="InterPro" id="IPR017568">
    <property type="entry name" value="3-oxoacyl-ACP_synth-2"/>
</dbReference>
<evidence type="ECO:0000256" key="16">
    <source>
        <dbReference type="RuleBase" id="RU003694"/>
    </source>
</evidence>
<evidence type="ECO:0000256" key="5">
    <source>
        <dbReference type="ARBA" id="ARBA00022516"/>
    </source>
</evidence>